<reference evidence="3" key="2">
    <citation type="submission" date="2023-05" db="EMBL/GenBank/DDBJ databases">
        <authorList>
            <consortium name="Lawrence Berkeley National Laboratory"/>
            <person name="Steindorff A."/>
            <person name="Hensen N."/>
            <person name="Bonometti L."/>
            <person name="Westerberg I."/>
            <person name="Brannstrom I.O."/>
            <person name="Guillou S."/>
            <person name="Cros-Aarteil S."/>
            <person name="Calhoun S."/>
            <person name="Haridas S."/>
            <person name="Kuo A."/>
            <person name="Mondo S."/>
            <person name="Pangilinan J."/>
            <person name="Riley R."/>
            <person name="Labutti K."/>
            <person name="Andreopoulos B."/>
            <person name="Lipzen A."/>
            <person name="Chen C."/>
            <person name="Yanf M."/>
            <person name="Daum C."/>
            <person name="Ng V."/>
            <person name="Clum A."/>
            <person name="Ohm R."/>
            <person name="Martin F."/>
            <person name="Silar P."/>
            <person name="Natvig D."/>
            <person name="Lalanne C."/>
            <person name="Gautier V."/>
            <person name="Ament-Velasquez S.L."/>
            <person name="Kruys A."/>
            <person name="Hutchinson M.I."/>
            <person name="Powell A.J."/>
            <person name="Barry K."/>
            <person name="Miller A.N."/>
            <person name="Grigoriev I.V."/>
            <person name="Debuchy R."/>
            <person name="Gladieux P."/>
            <person name="Thoren M.H."/>
            <person name="Johannesson H."/>
        </authorList>
    </citation>
    <scope>NUCLEOTIDE SEQUENCE</scope>
    <source>
        <strain evidence="3">CBS 123565</strain>
    </source>
</reference>
<comment type="caution">
    <text evidence="3">The sequence shown here is derived from an EMBL/GenBank/DDBJ whole genome shotgun (WGS) entry which is preliminary data.</text>
</comment>
<dbReference type="AlphaFoldDB" id="A0AAN6UEH3"/>
<evidence type="ECO:0000256" key="1">
    <source>
        <dbReference type="RuleBase" id="RU410713"/>
    </source>
</evidence>
<dbReference type="GO" id="GO:0032182">
    <property type="term" value="F:ubiquitin-like protein binding"/>
    <property type="evidence" value="ECO:0007669"/>
    <property type="project" value="TreeGrafter"/>
</dbReference>
<feature type="non-terminal residue" evidence="3">
    <location>
        <position position="1"/>
    </location>
</feature>
<keyword evidence="4" id="KW-1185">Reference proteome</keyword>
<feature type="domain" description="DCUN1" evidence="2">
    <location>
        <begin position="1"/>
        <end position="200"/>
    </location>
</feature>
<protein>
    <recommendedName>
        <fullName evidence="1">Defective in cullin neddylation protein</fullName>
    </recommendedName>
</protein>
<comment type="function">
    <text evidence="1">Neddylation of cullins play an essential role in the regulation of SCF-type complexes activity.</text>
</comment>
<dbReference type="Gene3D" id="1.10.238.10">
    <property type="entry name" value="EF-hand"/>
    <property type="match status" value="1"/>
</dbReference>
<proteinExistence type="predicted"/>
<dbReference type="InterPro" id="IPR042460">
    <property type="entry name" value="DCN1-like_PONY"/>
</dbReference>
<dbReference type="PANTHER" id="PTHR12281">
    <property type="entry name" value="RP42 RELATED"/>
    <property type="match status" value="1"/>
</dbReference>
<dbReference type="GO" id="GO:0031624">
    <property type="term" value="F:ubiquitin conjugating enzyme binding"/>
    <property type="evidence" value="ECO:0007669"/>
    <property type="project" value="TreeGrafter"/>
</dbReference>
<dbReference type="GO" id="GO:0000151">
    <property type="term" value="C:ubiquitin ligase complex"/>
    <property type="evidence" value="ECO:0007669"/>
    <property type="project" value="TreeGrafter"/>
</dbReference>
<organism evidence="3 4">
    <name type="scientific">Trichocladium antarcticum</name>
    <dbReference type="NCBI Taxonomy" id="1450529"/>
    <lineage>
        <taxon>Eukaryota</taxon>
        <taxon>Fungi</taxon>
        <taxon>Dikarya</taxon>
        <taxon>Ascomycota</taxon>
        <taxon>Pezizomycotina</taxon>
        <taxon>Sordariomycetes</taxon>
        <taxon>Sordariomycetidae</taxon>
        <taxon>Sordariales</taxon>
        <taxon>Chaetomiaceae</taxon>
        <taxon>Trichocladium</taxon>
    </lineage>
</organism>
<reference evidence="3" key="1">
    <citation type="journal article" date="2023" name="Mol. Phylogenet. Evol.">
        <title>Genome-scale phylogeny and comparative genomics of the fungal order Sordariales.</title>
        <authorList>
            <person name="Hensen N."/>
            <person name="Bonometti L."/>
            <person name="Westerberg I."/>
            <person name="Brannstrom I.O."/>
            <person name="Guillou S."/>
            <person name="Cros-Aarteil S."/>
            <person name="Calhoun S."/>
            <person name="Haridas S."/>
            <person name="Kuo A."/>
            <person name="Mondo S."/>
            <person name="Pangilinan J."/>
            <person name="Riley R."/>
            <person name="LaButti K."/>
            <person name="Andreopoulos B."/>
            <person name="Lipzen A."/>
            <person name="Chen C."/>
            <person name="Yan M."/>
            <person name="Daum C."/>
            <person name="Ng V."/>
            <person name="Clum A."/>
            <person name="Steindorff A."/>
            <person name="Ohm R.A."/>
            <person name="Martin F."/>
            <person name="Silar P."/>
            <person name="Natvig D.O."/>
            <person name="Lalanne C."/>
            <person name="Gautier V."/>
            <person name="Ament-Velasquez S.L."/>
            <person name="Kruys A."/>
            <person name="Hutchinson M.I."/>
            <person name="Powell A.J."/>
            <person name="Barry K."/>
            <person name="Miller A.N."/>
            <person name="Grigoriev I.V."/>
            <person name="Debuchy R."/>
            <person name="Gladieux P."/>
            <person name="Hiltunen Thoren M."/>
            <person name="Johannesson H."/>
        </authorList>
    </citation>
    <scope>NUCLEOTIDE SEQUENCE</scope>
    <source>
        <strain evidence="3">CBS 123565</strain>
    </source>
</reference>
<dbReference type="Pfam" id="PF03556">
    <property type="entry name" value="Cullin_binding"/>
    <property type="match status" value="1"/>
</dbReference>
<feature type="non-terminal residue" evidence="3">
    <location>
        <position position="213"/>
    </location>
</feature>
<sequence>DADESKTSREKDGGVLDLEGIVTYGQSLDLDMGSYESFVLTDVLQVEGFQIPRQGFVSGWKRIWMETGGRVSADWNDHEKFLRSRADLVRKDASHFKRVYASTFVAGREPGSRELGMELGLRAWSTLFEPTMHGWQSANVDWYDAWREYLTERWARSVSKDLWNQTLVFAAKTLQDESLSFWSEEQAWPAIIDDFVVWCRARGIVPAAASGAA</sequence>
<evidence type="ECO:0000313" key="4">
    <source>
        <dbReference type="Proteomes" id="UP001304895"/>
    </source>
</evidence>
<evidence type="ECO:0000313" key="3">
    <source>
        <dbReference type="EMBL" id="KAK4131517.1"/>
    </source>
</evidence>
<name>A0AAN6UEH3_9PEZI</name>
<gene>
    <name evidence="3" type="ORF">BT67DRAFT_362145</name>
</gene>
<dbReference type="Gene3D" id="1.10.238.200">
    <property type="entry name" value="Cullin, PONY binding domain"/>
    <property type="match status" value="1"/>
</dbReference>
<evidence type="ECO:0000259" key="2">
    <source>
        <dbReference type="PROSITE" id="PS51229"/>
    </source>
</evidence>
<accession>A0AAN6UEH3</accession>
<dbReference type="GO" id="GO:0097602">
    <property type="term" value="F:cullin family protein binding"/>
    <property type="evidence" value="ECO:0007669"/>
    <property type="project" value="TreeGrafter"/>
</dbReference>
<dbReference type="Proteomes" id="UP001304895">
    <property type="component" value="Unassembled WGS sequence"/>
</dbReference>
<dbReference type="PROSITE" id="PS51229">
    <property type="entry name" value="DCUN1"/>
    <property type="match status" value="1"/>
</dbReference>
<dbReference type="InterPro" id="IPR005176">
    <property type="entry name" value="PONY_dom"/>
</dbReference>
<dbReference type="GO" id="GO:0045116">
    <property type="term" value="P:protein neddylation"/>
    <property type="evidence" value="ECO:0007669"/>
    <property type="project" value="TreeGrafter"/>
</dbReference>
<dbReference type="InterPro" id="IPR014764">
    <property type="entry name" value="DCN-prot"/>
</dbReference>
<dbReference type="PANTHER" id="PTHR12281:SF31">
    <property type="entry name" value="DCN1-LIKE PROTEIN 3"/>
    <property type="match status" value="1"/>
</dbReference>
<dbReference type="EMBL" id="MU853423">
    <property type="protein sequence ID" value="KAK4131517.1"/>
    <property type="molecule type" value="Genomic_DNA"/>
</dbReference>